<keyword evidence="2" id="KW-0805">Transcription regulation</keyword>
<evidence type="ECO:0000313" key="7">
    <source>
        <dbReference type="Proteomes" id="UP000198290"/>
    </source>
</evidence>
<name>A0A3G9GE70_9NEIS</name>
<reference evidence="7" key="1">
    <citation type="journal article" date="2017" name="Biotechnol. Biofuels">
        <title>Evaluation of environmental bacterial communities as a factor affecting the growth of duckweed Lemna minor.</title>
        <authorList>
            <person name="Ishizawa H."/>
            <person name="Kuroda M."/>
            <person name="Morikawa M."/>
            <person name="Ike M."/>
        </authorList>
    </citation>
    <scope>NUCLEOTIDE SEQUENCE [LARGE SCALE GENOMIC DNA]</scope>
    <source>
        <strain evidence="7">H3</strain>
    </source>
</reference>
<dbReference type="InterPro" id="IPR037402">
    <property type="entry name" value="YidZ_PBP2"/>
</dbReference>
<comment type="similarity">
    <text evidence="1">Belongs to the LysR transcriptional regulatory family.</text>
</comment>
<dbReference type="PANTHER" id="PTHR30118">
    <property type="entry name" value="HTH-TYPE TRANSCRIPTIONAL REGULATOR LEUO-RELATED"/>
    <property type="match status" value="1"/>
</dbReference>
<dbReference type="KEGG" id="amah:DLM_2150"/>
<keyword evidence="3" id="KW-0238">DNA-binding</keyword>
<reference evidence="7" key="3">
    <citation type="journal article" date="2017" name="Plant Physiol. Biochem.">
        <title>Differential oxidative and antioxidative response of duckweed Lemna minor toward plant growth promoting/inhibiting bacteria.</title>
        <authorList>
            <person name="Ishizawa H."/>
            <person name="Kuroda M."/>
            <person name="Morikawa M."/>
            <person name="Ike M."/>
        </authorList>
    </citation>
    <scope>NUCLEOTIDE SEQUENCE [LARGE SCALE GENOMIC DNA]</scope>
    <source>
        <strain evidence="7">H3</strain>
    </source>
</reference>
<dbReference type="InterPro" id="IPR036388">
    <property type="entry name" value="WH-like_DNA-bd_sf"/>
</dbReference>
<dbReference type="Gene3D" id="1.10.10.10">
    <property type="entry name" value="Winged helix-like DNA-binding domain superfamily/Winged helix DNA-binding domain"/>
    <property type="match status" value="1"/>
</dbReference>
<organism evidence="6 7">
    <name type="scientific">Aquitalea magnusonii</name>
    <dbReference type="NCBI Taxonomy" id="332411"/>
    <lineage>
        <taxon>Bacteria</taxon>
        <taxon>Pseudomonadati</taxon>
        <taxon>Pseudomonadota</taxon>
        <taxon>Betaproteobacteria</taxon>
        <taxon>Neisseriales</taxon>
        <taxon>Chromobacteriaceae</taxon>
        <taxon>Aquitalea</taxon>
    </lineage>
</organism>
<sequence length="305" mass="33808">MKNFDHLQLDGRLLQLLLTVMEERSVTRAAERLDMTQSAVSHALDKLRLIVDDPLFVKSGRGISPTVRAEALAQHARSLLEDMRRFVSAASFDPARLQRTISIAANDLQRDLLLPRLLGLLQAEAPGVSLRVLPSGIPSVEMLRSDECDLVITPRPPDGSDIVQKRLFADHYRVFYDAGCRAAPASLDDYLAAEHVTVGYTPPRMLDIDDFLAGQGVRRRIAAWLPGFAGIAPFVQGSCRLATLPGLLASNLLAGLASCAPPLSCPDMPMYLVWHQRHRHDPLHIWLRQRLEQVTQQALAAQLPR</sequence>
<dbReference type="AlphaFoldDB" id="A0A3G9GE70"/>
<feature type="domain" description="HTH lysR-type" evidence="5">
    <location>
        <begin position="9"/>
        <end position="66"/>
    </location>
</feature>
<dbReference type="Pfam" id="PF00126">
    <property type="entry name" value="HTH_1"/>
    <property type="match status" value="1"/>
</dbReference>
<dbReference type="Proteomes" id="UP000198290">
    <property type="component" value="Chromosome"/>
</dbReference>
<dbReference type="SUPFAM" id="SSF46785">
    <property type="entry name" value="Winged helix' DNA-binding domain"/>
    <property type="match status" value="1"/>
</dbReference>
<dbReference type="InterPro" id="IPR050389">
    <property type="entry name" value="LysR-type_TF"/>
</dbReference>
<dbReference type="InterPro" id="IPR036390">
    <property type="entry name" value="WH_DNA-bd_sf"/>
</dbReference>
<dbReference type="STRING" id="332411.VI06_01045"/>
<dbReference type="PROSITE" id="PS50931">
    <property type="entry name" value="HTH_LYSR"/>
    <property type="match status" value="1"/>
</dbReference>
<dbReference type="EMBL" id="AP018823">
    <property type="protein sequence ID" value="BBF85765.1"/>
    <property type="molecule type" value="Genomic_DNA"/>
</dbReference>
<dbReference type="RefSeq" id="WP_089083865.1">
    <property type="nucleotide sequence ID" value="NZ_AP018823.1"/>
</dbReference>
<evidence type="ECO:0000256" key="3">
    <source>
        <dbReference type="ARBA" id="ARBA00023125"/>
    </source>
</evidence>
<keyword evidence="4" id="KW-0804">Transcription</keyword>
<protein>
    <submittedName>
        <fullName evidence="6">Transcriptional regulator, LysR family</fullName>
    </submittedName>
</protein>
<dbReference type="PANTHER" id="PTHR30118:SF6">
    <property type="entry name" value="HTH-TYPE TRANSCRIPTIONAL REGULATOR LEUO"/>
    <property type="match status" value="1"/>
</dbReference>
<reference evidence="6 7" key="2">
    <citation type="journal article" date="2017" name="Genome Announc.">
        <title>Draft genome sequence of Aquitalea magnusonii strain H3, a plant growth-promoting bacterium of duckweed Lemna minor.</title>
        <authorList>
            <person name="Ishizawa H."/>
            <person name="Kuroda M."/>
            <person name="Ike M."/>
        </authorList>
    </citation>
    <scope>NUCLEOTIDE SEQUENCE [LARGE SCALE GENOMIC DNA]</scope>
    <source>
        <strain evidence="6 7">H3</strain>
    </source>
</reference>
<dbReference type="Pfam" id="PF03466">
    <property type="entry name" value="LysR_substrate"/>
    <property type="match status" value="1"/>
</dbReference>
<evidence type="ECO:0000256" key="2">
    <source>
        <dbReference type="ARBA" id="ARBA00023015"/>
    </source>
</evidence>
<dbReference type="CDD" id="cd08417">
    <property type="entry name" value="PBP2_Nitroaromatics_like"/>
    <property type="match status" value="1"/>
</dbReference>
<dbReference type="Gene3D" id="3.40.190.10">
    <property type="entry name" value="Periplasmic binding protein-like II"/>
    <property type="match status" value="2"/>
</dbReference>
<proteinExistence type="inferred from homology"/>
<keyword evidence="7" id="KW-1185">Reference proteome</keyword>
<dbReference type="InterPro" id="IPR000847">
    <property type="entry name" value="LysR_HTH_N"/>
</dbReference>
<evidence type="ECO:0000256" key="4">
    <source>
        <dbReference type="ARBA" id="ARBA00023163"/>
    </source>
</evidence>
<gene>
    <name evidence="6" type="ORF">DLM_2150</name>
</gene>
<evidence type="ECO:0000313" key="6">
    <source>
        <dbReference type="EMBL" id="BBF85765.1"/>
    </source>
</evidence>
<dbReference type="GO" id="GO:0003677">
    <property type="term" value="F:DNA binding"/>
    <property type="evidence" value="ECO:0007669"/>
    <property type="project" value="UniProtKB-KW"/>
</dbReference>
<evidence type="ECO:0000256" key="1">
    <source>
        <dbReference type="ARBA" id="ARBA00009437"/>
    </source>
</evidence>
<evidence type="ECO:0000259" key="5">
    <source>
        <dbReference type="PROSITE" id="PS50931"/>
    </source>
</evidence>
<dbReference type="InterPro" id="IPR005119">
    <property type="entry name" value="LysR_subst-bd"/>
</dbReference>
<dbReference type="OrthoDB" id="8717159at2"/>
<accession>A0A3G9GE70</accession>
<dbReference type="GO" id="GO:0003700">
    <property type="term" value="F:DNA-binding transcription factor activity"/>
    <property type="evidence" value="ECO:0007669"/>
    <property type="project" value="InterPro"/>
</dbReference>
<dbReference type="SUPFAM" id="SSF53850">
    <property type="entry name" value="Periplasmic binding protein-like II"/>
    <property type="match status" value="1"/>
</dbReference>